<evidence type="ECO:0000256" key="2">
    <source>
        <dbReference type="ARBA" id="ARBA00010792"/>
    </source>
</evidence>
<dbReference type="RefSeq" id="WP_349961878.1">
    <property type="nucleotide sequence ID" value="NZ_CP157962.1"/>
</dbReference>
<gene>
    <name evidence="9" type="ORF">ABM479_32600</name>
</gene>
<accession>A0AAU7S399</accession>
<feature type="transmembrane region" description="Helical" evidence="7">
    <location>
        <begin position="20"/>
        <end position="48"/>
    </location>
</feature>
<sequence>MEQLAGHIADFIEYHQTYAFMVAGLIAFGESLVIIGFAIPATALMVILGGLIGAGAIQPVPIVTATIIGAILGDAVSYWIGRWAGPGLADRWPLARYKSGMARARIFFRKHGASSVFFGRFLGPVRSTVPLVAGMMAMDHRRFQLANIASAVVWSLVMLLPGWLAAIGAAELDSVGYMERGAAVLAFSLFLILGAGAVTRKVLGANATRAKSTDHAIHHCCGGKHPACPGHI</sequence>
<name>A0AAU7S399_9HYPH</name>
<dbReference type="GO" id="GO:0005886">
    <property type="term" value="C:plasma membrane"/>
    <property type="evidence" value="ECO:0007669"/>
    <property type="project" value="UniProtKB-SubCell"/>
</dbReference>
<dbReference type="InterPro" id="IPR032816">
    <property type="entry name" value="VTT_dom"/>
</dbReference>
<evidence type="ECO:0000313" key="9">
    <source>
        <dbReference type="EMBL" id="XBT96979.1"/>
    </source>
</evidence>
<feature type="transmembrane region" description="Helical" evidence="7">
    <location>
        <begin position="60"/>
        <end position="80"/>
    </location>
</feature>
<dbReference type="EMBL" id="CP157962">
    <property type="protein sequence ID" value="XBT96979.1"/>
    <property type="molecule type" value="Genomic_DNA"/>
</dbReference>
<feature type="transmembrane region" description="Helical" evidence="7">
    <location>
        <begin position="145"/>
        <end position="170"/>
    </location>
</feature>
<organism evidence="9">
    <name type="scientific">Rhizobium sp. ZPR3</name>
    <dbReference type="NCBI Taxonomy" id="3158967"/>
    <lineage>
        <taxon>Bacteria</taxon>
        <taxon>Pseudomonadati</taxon>
        <taxon>Pseudomonadota</taxon>
        <taxon>Alphaproteobacteria</taxon>
        <taxon>Hyphomicrobiales</taxon>
        <taxon>Rhizobiaceae</taxon>
        <taxon>Rhizobium/Agrobacterium group</taxon>
        <taxon>Rhizobium</taxon>
    </lineage>
</organism>
<feature type="domain" description="VTT" evidence="8">
    <location>
        <begin position="39"/>
        <end position="163"/>
    </location>
</feature>
<keyword evidence="6 7" id="KW-0472">Membrane</keyword>
<dbReference type="PANTHER" id="PTHR30353">
    <property type="entry name" value="INNER MEMBRANE PROTEIN DEDA-RELATED"/>
    <property type="match status" value="1"/>
</dbReference>
<proteinExistence type="inferred from homology"/>
<evidence type="ECO:0000256" key="4">
    <source>
        <dbReference type="ARBA" id="ARBA00022692"/>
    </source>
</evidence>
<evidence type="ECO:0000256" key="6">
    <source>
        <dbReference type="ARBA" id="ARBA00023136"/>
    </source>
</evidence>
<comment type="similarity">
    <text evidence="2 7">Belongs to the DedA family.</text>
</comment>
<feature type="transmembrane region" description="Helical" evidence="7">
    <location>
        <begin position="182"/>
        <end position="203"/>
    </location>
</feature>
<evidence type="ECO:0000259" key="8">
    <source>
        <dbReference type="Pfam" id="PF09335"/>
    </source>
</evidence>
<evidence type="ECO:0000256" key="5">
    <source>
        <dbReference type="ARBA" id="ARBA00022989"/>
    </source>
</evidence>
<dbReference type="Pfam" id="PF09335">
    <property type="entry name" value="VTT_dom"/>
    <property type="match status" value="1"/>
</dbReference>
<keyword evidence="3 7" id="KW-1003">Cell membrane</keyword>
<keyword evidence="9" id="KW-0614">Plasmid</keyword>
<evidence type="ECO:0000256" key="3">
    <source>
        <dbReference type="ARBA" id="ARBA00022475"/>
    </source>
</evidence>
<evidence type="ECO:0000256" key="1">
    <source>
        <dbReference type="ARBA" id="ARBA00004651"/>
    </source>
</evidence>
<dbReference type="PANTHER" id="PTHR30353:SF15">
    <property type="entry name" value="INNER MEMBRANE PROTEIN YABI"/>
    <property type="match status" value="1"/>
</dbReference>
<geneLocation type="plasmid" evidence="9">
    <name>unnamed2</name>
</geneLocation>
<keyword evidence="5 7" id="KW-1133">Transmembrane helix</keyword>
<keyword evidence="4 7" id="KW-0812">Transmembrane</keyword>
<dbReference type="AlphaFoldDB" id="A0AAU7S399"/>
<protein>
    <submittedName>
        <fullName evidence="9">DedA family protein</fullName>
    </submittedName>
</protein>
<reference evidence="9" key="1">
    <citation type="submission" date="2024-06" db="EMBL/GenBank/DDBJ databases">
        <authorList>
            <person name="Li T."/>
            <person name="Gao R."/>
        </authorList>
    </citation>
    <scope>NUCLEOTIDE SEQUENCE</scope>
    <source>
        <strain evidence="9">ZPR3</strain>
        <plasmid evidence="9">unnamed2</plasmid>
    </source>
</reference>
<comment type="subcellular location">
    <subcellularLocation>
        <location evidence="1 7">Cell membrane</location>
        <topology evidence="1 7">Multi-pass membrane protein</topology>
    </subcellularLocation>
</comment>
<evidence type="ECO:0000256" key="7">
    <source>
        <dbReference type="RuleBase" id="RU367016"/>
    </source>
</evidence>
<dbReference type="InterPro" id="IPR032818">
    <property type="entry name" value="DedA-like"/>
</dbReference>